<dbReference type="WBParaSite" id="MBELARI_LOCUS2756">
    <property type="protein sequence ID" value="MBELARI_LOCUS2756"/>
    <property type="gene ID" value="MBELARI_LOCUS2756"/>
</dbReference>
<evidence type="ECO:0000313" key="5">
    <source>
        <dbReference type="WBParaSite" id="MBELARI_LOCUS2756"/>
    </source>
</evidence>
<sequence length="344" mass="39097">MSRRNSNTSKKATYQCLLCERLITSWAGTGPTRIRPLLYHLEAHMDALCFSCNACGYAKKHYQQVTTHINRKHDGCAKCVNNRTEQEWTDLFIMGRKAFPDVIDLLNETELKEKLKRRKSGEQGEMSLMHDSVNSQEPLNDMNKIEQIHLVARRSPTPAVNRDQIASTPTDNVLNSTMDFSQDSVASALLQDCPTLVIGNNSATIHKNEVEDQPNVSPAPVQNTLSTSSTSSHHQSKQAPSTPAQSFTVEISEQDIKMFCLPTKKGDDSEKKALREKVRSLEAQLKTSNFETEKSKDDYKKLVMLLGFCQIRKHFYQRETQRLEQELEIYRKSSKNDEGITKLD</sequence>
<evidence type="ECO:0000313" key="3">
    <source>
        <dbReference type="Proteomes" id="UP000887575"/>
    </source>
</evidence>
<accession>A0AAF3F7Y8</accession>
<evidence type="ECO:0000256" key="2">
    <source>
        <dbReference type="SAM" id="MobiDB-lite"/>
    </source>
</evidence>
<name>A0AAF3F7Y8_9BILA</name>
<dbReference type="AlphaFoldDB" id="A0AAF3F7Y8"/>
<protein>
    <submittedName>
        <fullName evidence="4 5">Uncharacterized protein</fullName>
    </submittedName>
</protein>
<dbReference type="Proteomes" id="UP000887575">
    <property type="component" value="Unassembled WGS sequence"/>
</dbReference>
<evidence type="ECO:0000313" key="4">
    <source>
        <dbReference type="WBParaSite" id="MBELARI_LOCUS16635"/>
    </source>
</evidence>
<organism evidence="3 5">
    <name type="scientific">Mesorhabditis belari</name>
    <dbReference type="NCBI Taxonomy" id="2138241"/>
    <lineage>
        <taxon>Eukaryota</taxon>
        <taxon>Metazoa</taxon>
        <taxon>Ecdysozoa</taxon>
        <taxon>Nematoda</taxon>
        <taxon>Chromadorea</taxon>
        <taxon>Rhabditida</taxon>
        <taxon>Rhabditina</taxon>
        <taxon>Rhabditomorpha</taxon>
        <taxon>Rhabditoidea</taxon>
        <taxon>Rhabditidae</taxon>
        <taxon>Mesorhabditinae</taxon>
        <taxon>Mesorhabditis</taxon>
    </lineage>
</organism>
<feature type="region of interest" description="Disordered" evidence="2">
    <location>
        <begin position="209"/>
        <end position="245"/>
    </location>
</feature>
<keyword evidence="1" id="KW-0175">Coiled coil</keyword>
<keyword evidence="3" id="KW-1185">Reference proteome</keyword>
<feature type="compositionally biased region" description="Polar residues" evidence="2">
    <location>
        <begin position="214"/>
        <end position="225"/>
    </location>
</feature>
<reference evidence="4 5" key="1">
    <citation type="submission" date="2024-02" db="UniProtKB">
        <authorList>
            <consortium name="WormBaseParasite"/>
        </authorList>
    </citation>
    <scope>IDENTIFICATION</scope>
</reference>
<evidence type="ECO:0000256" key="1">
    <source>
        <dbReference type="SAM" id="Coils"/>
    </source>
</evidence>
<proteinExistence type="predicted"/>
<feature type="coiled-coil region" evidence="1">
    <location>
        <begin position="264"/>
        <end position="333"/>
    </location>
</feature>
<dbReference type="WBParaSite" id="MBELARI_LOCUS16635">
    <property type="protein sequence ID" value="MBELARI_LOCUS16635"/>
    <property type="gene ID" value="MBELARI_LOCUS16635"/>
</dbReference>